<dbReference type="PROSITE" id="PS51263">
    <property type="entry name" value="ADF_H"/>
    <property type="match status" value="1"/>
</dbReference>
<evidence type="ECO:0000313" key="5">
    <source>
        <dbReference type="Proteomes" id="UP001165060"/>
    </source>
</evidence>
<dbReference type="SMART" id="SM00102">
    <property type="entry name" value="ADF"/>
    <property type="match status" value="1"/>
</dbReference>
<gene>
    <name evidence="4" type="ORF">TeGR_g4742</name>
</gene>
<name>A0ABQ6N594_9STRA</name>
<dbReference type="Gene3D" id="3.40.20.10">
    <property type="entry name" value="Severin"/>
    <property type="match status" value="1"/>
</dbReference>
<proteinExistence type="inferred from homology"/>
<feature type="domain" description="ADF-H" evidence="3">
    <location>
        <begin position="20"/>
        <end position="146"/>
    </location>
</feature>
<evidence type="ECO:0000256" key="1">
    <source>
        <dbReference type="ARBA" id="ARBA00006844"/>
    </source>
</evidence>
<comment type="caution">
    <text evidence="4">The sequence shown here is derived from an EMBL/GenBank/DDBJ whole genome shotgun (WGS) entry which is preliminary data.</text>
</comment>
<evidence type="ECO:0000256" key="2">
    <source>
        <dbReference type="ARBA" id="ARBA00023203"/>
    </source>
</evidence>
<accession>A0ABQ6N594</accession>
<dbReference type="Pfam" id="PF00241">
    <property type="entry name" value="Cofilin_ADF"/>
    <property type="match status" value="1"/>
</dbReference>
<evidence type="ECO:0000313" key="4">
    <source>
        <dbReference type="EMBL" id="GMI40016.1"/>
    </source>
</evidence>
<evidence type="ECO:0000259" key="3">
    <source>
        <dbReference type="PROSITE" id="PS51263"/>
    </source>
</evidence>
<protein>
    <recommendedName>
        <fullName evidence="3">ADF-H domain-containing protein</fullName>
    </recommendedName>
</protein>
<keyword evidence="5" id="KW-1185">Reference proteome</keyword>
<dbReference type="EMBL" id="BRYB01000903">
    <property type="protein sequence ID" value="GMI40016.1"/>
    <property type="molecule type" value="Genomic_DNA"/>
</dbReference>
<reference evidence="4 5" key="1">
    <citation type="journal article" date="2023" name="Commun. Biol.">
        <title>Genome analysis of Parmales, the sister group of diatoms, reveals the evolutionary specialization of diatoms from phago-mixotrophs to photoautotrophs.</title>
        <authorList>
            <person name="Ban H."/>
            <person name="Sato S."/>
            <person name="Yoshikawa S."/>
            <person name="Yamada K."/>
            <person name="Nakamura Y."/>
            <person name="Ichinomiya M."/>
            <person name="Sato N."/>
            <person name="Blanc-Mathieu R."/>
            <person name="Endo H."/>
            <person name="Kuwata A."/>
            <person name="Ogata H."/>
        </authorList>
    </citation>
    <scope>NUCLEOTIDE SEQUENCE [LARGE SCALE GENOMIC DNA]</scope>
</reference>
<organism evidence="4 5">
    <name type="scientific">Tetraparma gracilis</name>
    <dbReference type="NCBI Taxonomy" id="2962635"/>
    <lineage>
        <taxon>Eukaryota</taxon>
        <taxon>Sar</taxon>
        <taxon>Stramenopiles</taxon>
        <taxon>Ochrophyta</taxon>
        <taxon>Bolidophyceae</taxon>
        <taxon>Parmales</taxon>
        <taxon>Triparmaceae</taxon>
        <taxon>Tetraparma</taxon>
    </lineage>
</organism>
<sequence>MQDNHTKTGGELLVDKSKASLPTEVPQDVNDLFQALKLRRKHRYLLFKLADDDSGAVIVEKVGPPTATADEFLASLPASDCRFAIYDYEYKSNDVNNMMAYSAAKGVFRDKFTGVFDVMAKTAEDVEVCLGLRKAEDDDDEMSDIE</sequence>
<dbReference type="InterPro" id="IPR002108">
    <property type="entry name" value="ADF-H"/>
</dbReference>
<dbReference type="InterPro" id="IPR029006">
    <property type="entry name" value="ADF-H/Gelsolin-like_dom_sf"/>
</dbReference>
<keyword evidence="2" id="KW-0009">Actin-binding</keyword>
<dbReference type="SUPFAM" id="SSF55753">
    <property type="entry name" value="Actin depolymerizing proteins"/>
    <property type="match status" value="1"/>
</dbReference>
<dbReference type="InterPro" id="IPR017904">
    <property type="entry name" value="ADF/Cofilin"/>
</dbReference>
<dbReference type="PANTHER" id="PTHR11913">
    <property type="entry name" value="COFILIN-RELATED"/>
    <property type="match status" value="1"/>
</dbReference>
<comment type="similarity">
    <text evidence="1">Belongs to the actin-binding proteins ADF family.</text>
</comment>
<dbReference type="Proteomes" id="UP001165060">
    <property type="component" value="Unassembled WGS sequence"/>
</dbReference>